<dbReference type="AlphaFoldDB" id="A0A0D8JD53"/>
<dbReference type="OrthoDB" id="1123058at2"/>
<dbReference type="Proteomes" id="UP000032544">
    <property type="component" value="Unassembled WGS sequence"/>
</dbReference>
<dbReference type="STRING" id="1544798.LH29_05575"/>
<gene>
    <name evidence="1" type="ORF">LH29_05575</name>
</gene>
<dbReference type="RefSeq" id="WP_045026446.1">
    <property type="nucleotide sequence ID" value="NZ_JRHC01000001.1"/>
</dbReference>
<proteinExistence type="predicted"/>
<evidence type="ECO:0000313" key="2">
    <source>
        <dbReference type="Proteomes" id="UP000032544"/>
    </source>
</evidence>
<comment type="caution">
    <text evidence="1">The sequence shown here is derived from an EMBL/GenBank/DDBJ whole genome shotgun (WGS) entry which is preliminary data.</text>
</comment>
<organism evidence="1 2">
    <name type="scientific">Draconibacterium sediminis</name>
    <dbReference type="NCBI Taxonomy" id="1544798"/>
    <lineage>
        <taxon>Bacteria</taxon>
        <taxon>Pseudomonadati</taxon>
        <taxon>Bacteroidota</taxon>
        <taxon>Bacteroidia</taxon>
        <taxon>Marinilabiliales</taxon>
        <taxon>Prolixibacteraceae</taxon>
        <taxon>Draconibacterium</taxon>
    </lineage>
</organism>
<evidence type="ECO:0000313" key="1">
    <source>
        <dbReference type="EMBL" id="KJF44900.1"/>
    </source>
</evidence>
<name>A0A0D8JD53_9BACT</name>
<reference evidence="1 2" key="1">
    <citation type="submission" date="2014-09" db="EMBL/GenBank/DDBJ databases">
        <title>Draft Genome Sequence of Draconibacterium sp. JN14CK-3.</title>
        <authorList>
            <person name="Dong C."/>
            <person name="Lai Q."/>
            <person name="Shao Z."/>
        </authorList>
    </citation>
    <scope>NUCLEOTIDE SEQUENCE [LARGE SCALE GENOMIC DNA]</scope>
    <source>
        <strain evidence="1 2">JN14CK-3</strain>
    </source>
</reference>
<protein>
    <submittedName>
        <fullName evidence="1">Uncharacterized protein</fullName>
    </submittedName>
</protein>
<keyword evidence="2" id="KW-1185">Reference proteome</keyword>
<dbReference type="EMBL" id="JRHC01000001">
    <property type="protein sequence ID" value="KJF44900.1"/>
    <property type="molecule type" value="Genomic_DNA"/>
</dbReference>
<sequence>MKRVKNMRELELMKENLEYRQKLNEKQLLGSSVGIINNFTDGLKDWAFEFGTHLFLDLIRGSKNRTREEEEEEE</sequence>
<accession>A0A0D8JD53</accession>